<comment type="caution">
    <text evidence="1">The sequence shown here is derived from an EMBL/GenBank/DDBJ whole genome shotgun (WGS) entry which is preliminary data.</text>
</comment>
<evidence type="ECO:0000313" key="2">
    <source>
        <dbReference type="Proteomes" id="UP000887013"/>
    </source>
</evidence>
<dbReference type="AlphaFoldDB" id="A0A8X6MAE1"/>
<evidence type="ECO:0000313" key="1">
    <source>
        <dbReference type="EMBL" id="GFS36449.1"/>
    </source>
</evidence>
<dbReference type="Proteomes" id="UP000887013">
    <property type="component" value="Unassembled WGS sequence"/>
</dbReference>
<protein>
    <submittedName>
        <fullName evidence="1">Uncharacterized protein</fullName>
    </submittedName>
</protein>
<organism evidence="1 2">
    <name type="scientific">Nephila pilipes</name>
    <name type="common">Giant wood spider</name>
    <name type="synonym">Nephila maculata</name>
    <dbReference type="NCBI Taxonomy" id="299642"/>
    <lineage>
        <taxon>Eukaryota</taxon>
        <taxon>Metazoa</taxon>
        <taxon>Ecdysozoa</taxon>
        <taxon>Arthropoda</taxon>
        <taxon>Chelicerata</taxon>
        <taxon>Arachnida</taxon>
        <taxon>Araneae</taxon>
        <taxon>Araneomorphae</taxon>
        <taxon>Entelegynae</taxon>
        <taxon>Araneoidea</taxon>
        <taxon>Nephilidae</taxon>
        <taxon>Nephila</taxon>
    </lineage>
</organism>
<reference evidence="1" key="1">
    <citation type="submission" date="2020-08" db="EMBL/GenBank/DDBJ databases">
        <title>Multicomponent nature underlies the extraordinary mechanical properties of spider dragline silk.</title>
        <authorList>
            <person name="Kono N."/>
            <person name="Nakamura H."/>
            <person name="Mori M."/>
            <person name="Yoshida Y."/>
            <person name="Ohtoshi R."/>
            <person name="Malay A.D."/>
            <person name="Moran D.A.P."/>
            <person name="Tomita M."/>
            <person name="Numata K."/>
            <person name="Arakawa K."/>
        </authorList>
    </citation>
    <scope>NUCLEOTIDE SEQUENCE</scope>
</reference>
<gene>
    <name evidence="1" type="ORF">NPIL_685221</name>
</gene>
<sequence>MPWNHPQTRLIRRHRIIFQSKNNKPSMSEEPGERAGTAHQGIMDVACARPSPQPRCNPLSAISVFNLLDPGATSPWLPIVANRFLNLNRDGEA</sequence>
<name>A0A8X6MAE1_NEPPI</name>
<keyword evidence="2" id="KW-1185">Reference proteome</keyword>
<dbReference type="EMBL" id="BMAW01042858">
    <property type="protein sequence ID" value="GFS36449.1"/>
    <property type="molecule type" value="Genomic_DNA"/>
</dbReference>
<proteinExistence type="predicted"/>
<accession>A0A8X6MAE1</accession>